<dbReference type="EMBL" id="MT142520">
    <property type="protein sequence ID" value="QJA83909.1"/>
    <property type="molecule type" value="Genomic_DNA"/>
</dbReference>
<accession>A0A6M3KPA9</accession>
<protein>
    <submittedName>
        <fullName evidence="2">Uncharacterized protein</fullName>
    </submittedName>
</protein>
<name>A0A6M3KPA9_9ZZZZ</name>
<proteinExistence type="predicted"/>
<reference evidence="2" key="1">
    <citation type="submission" date="2020-03" db="EMBL/GenBank/DDBJ databases">
        <title>The deep terrestrial virosphere.</title>
        <authorList>
            <person name="Holmfeldt K."/>
            <person name="Nilsson E."/>
            <person name="Simone D."/>
            <person name="Lopez-Fernandez M."/>
            <person name="Wu X."/>
            <person name="de Brujin I."/>
            <person name="Lundin D."/>
            <person name="Andersson A."/>
            <person name="Bertilsson S."/>
            <person name="Dopson M."/>
        </authorList>
    </citation>
    <scope>NUCLEOTIDE SEQUENCE</scope>
    <source>
        <strain evidence="2">MM415A00246</strain>
        <strain evidence="1">MM415B01997</strain>
    </source>
</reference>
<evidence type="ECO:0000313" key="1">
    <source>
        <dbReference type="EMBL" id="QJA55726.1"/>
    </source>
</evidence>
<evidence type="ECO:0000313" key="2">
    <source>
        <dbReference type="EMBL" id="QJA83909.1"/>
    </source>
</evidence>
<sequence>MSKHVGILQVPLDELPAFFQFGKDATIVNVHTNYHFFPARLEIVIESDEMPETPEGGMIPIVHIKYEKRSIMMRQGHDS</sequence>
<dbReference type="EMBL" id="MT141176">
    <property type="protein sequence ID" value="QJA55726.1"/>
    <property type="molecule type" value="Genomic_DNA"/>
</dbReference>
<gene>
    <name evidence="2" type="ORF">MM415A00246_0031</name>
    <name evidence="1" type="ORF">MM415B01997_0008</name>
</gene>
<dbReference type="AlphaFoldDB" id="A0A6M3KPA9"/>
<organism evidence="2">
    <name type="scientific">viral metagenome</name>
    <dbReference type="NCBI Taxonomy" id="1070528"/>
    <lineage>
        <taxon>unclassified sequences</taxon>
        <taxon>metagenomes</taxon>
        <taxon>organismal metagenomes</taxon>
    </lineage>
</organism>